<reference evidence="7 8" key="1">
    <citation type="journal article" date="2016" name="Nat. Commun.">
        <title>Thousands of microbial genomes shed light on interconnected biogeochemical processes in an aquifer system.</title>
        <authorList>
            <person name="Anantharaman K."/>
            <person name="Brown C.T."/>
            <person name="Hug L.A."/>
            <person name="Sharon I."/>
            <person name="Castelle C.J."/>
            <person name="Probst A.J."/>
            <person name="Thomas B.C."/>
            <person name="Singh A."/>
            <person name="Wilkins M.J."/>
            <person name="Karaoz U."/>
            <person name="Brodie E.L."/>
            <person name="Williams K.H."/>
            <person name="Hubbard S.S."/>
            <person name="Banfield J.F."/>
        </authorList>
    </citation>
    <scope>NUCLEOTIDE SEQUENCE [LARGE SCALE GENOMIC DNA]</scope>
</reference>
<sequence>MVKSSINAEGVVNAQMVQKFSRALTSLSLSQSILALSEFIKGLKREINKSSLIVESAVETSPLLQKEIIKTISQHYKIINSQFIINTSLLGGLRVKIGDTLIDNSIRDKVDQLRERITHV</sequence>
<keyword evidence="3" id="KW-0375">Hydrogen ion transport</keyword>
<dbReference type="GO" id="GO:0016020">
    <property type="term" value="C:membrane"/>
    <property type="evidence" value="ECO:0007669"/>
    <property type="project" value="UniProtKB-SubCell"/>
</dbReference>
<evidence type="ECO:0000313" key="8">
    <source>
        <dbReference type="Proteomes" id="UP000178017"/>
    </source>
</evidence>
<evidence type="ECO:0000313" key="7">
    <source>
        <dbReference type="EMBL" id="OGE65309.1"/>
    </source>
</evidence>
<keyword evidence="2" id="KW-0813">Transport</keyword>
<evidence type="ECO:0000256" key="3">
    <source>
        <dbReference type="ARBA" id="ARBA00022781"/>
    </source>
</evidence>
<protein>
    <submittedName>
        <fullName evidence="7">Uncharacterized protein</fullName>
    </submittedName>
</protein>
<keyword evidence="4" id="KW-0406">Ion transport</keyword>
<dbReference type="InterPro" id="IPR000711">
    <property type="entry name" value="ATPase_OSCP/dsu"/>
</dbReference>
<dbReference type="Proteomes" id="UP000178017">
    <property type="component" value="Unassembled WGS sequence"/>
</dbReference>
<evidence type="ECO:0000256" key="1">
    <source>
        <dbReference type="ARBA" id="ARBA00004370"/>
    </source>
</evidence>
<comment type="subcellular location">
    <subcellularLocation>
        <location evidence="1">Membrane</location>
    </subcellularLocation>
</comment>
<dbReference type="EMBL" id="MFDO01000020">
    <property type="protein sequence ID" value="OGE65309.1"/>
    <property type="molecule type" value="Genomic_DNA"/>
</dbReference>
<evidence type="ECO:0000256" key="5">
    <source>
        <dbReference type="ARBA" id="ARBA00023136"/>
    </source>
</evidence>
<dbReference type="AlphaFoldDB" id="A0A1F5MJ05"/>
<name>A0A1F5MJ05_9BACT</name>
<organism evidence="7 8">
    <name type="scientific">Candidatus Daviesbacteria bacterium RIFCSPLOWO2_01_FULL_40_24</name>
    <dbReference type="NCBI Taxonomy" id="1797787"/>
    <lineage>
        <taxon>Bacteria</taxon>
        <taxon>Candidatus Daviesiibacteriota</taxon>
    </lineage>
</organism>
<dbReference type="Pfam" id="PF00213">
    <property type="entry name" value="OSCP"/>
    <property type="match status" value="1"/>
</dbReference>
<keyword evidence="6" id="KW-0066">ATP synthesis</keyword>
<gene>
    <name evidence="7" type="ORF">A3B49_00405</name>
</gene>
<accession>A0A1F5MJ05</accession>
<comment type="caution">
    <text evidence="7">The sequence shown here is derived from an EMBL/GenBank/DDBJ whole genome shotgun (WGS) entry which is preliminary data.</text>
</comment>
<keyword evidence="5" id="KW-0472">Membrane</keyword>
<evidence type="ECO:0000256" key="2">
    <source>
        <dbReference type="ARBA" id="ARBA00022448"/>
    </source>
</evidence>
<evidence type="ECO:0000256" key="4">
    <source>
        <dbReference type="ARBA" id="ARBA00023065"/>
    </source>
</evidence>
<evidence type="ECO:0000256" key="6">
    <source>
        <dbReference type="ARBA" id="ARBA00023310"/>
    </source>
</evidence>
<dbReference type="GO" id="GO:0046933">
    <property type="term" value="F:proton-transporting ATP synthase activity, rotational mechanism"/>
    <property type="evidence" value="ECO:0007669"/>
    <property type="project" value="InterPro"/>
</dbReference>
<proteinExistence type="predicted"/>